<dbReference type="InterPro" id="IPR010998">
    <property type="entry name" value="Integrase_recombinase_N"/>
</dbReference>
<protein>
    <submittedName>
        <fullName evidence="5">Site-specific integrase</fullName>
    </submittedName>
</protein>
<evidence type="ECO:0000313" key="6">
    <source>
        <dbReference type="Proteomes" id="UP000721861"/>
    </source>
</evidence>
<evidence type="ECO:0000256" key="3">
    <source>
        <dbReference type="ARBA" id="ARBA00023172"/>
    </source>
</evidence>
<evidence type="ECO:0000313" key="5">
    <source>
        <dbReference type="EMBL" id="MBS2211068.1"/>
    </source>
</evidence>
<dbReference type="CDD" id="cd01185">
    <property type="entry name" value="INTN1_C_like"/>
    <property type="match status" value="1"/>
</dbReference>
<evidence type="ECO:0000256" key="1">
    <source>
        <dbReference type="ARBA" id="ARBA00008857"/>
    </source>
</evidence>
<name>A0ABS5K9K0_9BACT</name>
<reference evidence="5 6" key="1">
    <citation type="journal article" date="2014" name="Int. J. Syst. Evol. Microbiol.">
        <title>Carboxylicivirga gen. nov. in the family Marinilabiliaceae with two novel species, Carboxylicivirga mesophila sp. nov. and Carboxylicivirga taeanensis sp. nov., and reclassification of Cytophaga fermentans as Saccharicrinis fermentans gen. nov., comb. nov.</title>
        <authorList>
            <person name="Yang S.H."/>
            <person name="Seo H.S."/>
            <person name="Woo J.H."/>
            <person name="Oh H.M."/>
            <person name="Jang H."/>
            <person name="Lee J.H."/>
            <person name="Kim S.J."/>
            <person name="Kwon K.K."/>
        </authorList>
    </citation>
    <scope>NUCLEOTIDE SEQUENCE [LARGE SCALE GENOMIC DNA]</scope>
    <source>
        <strain evidence="5 6">JCM 18290</strain>
    </source>
</reference>
<sequence>MMRSTFSVLFYLKKAKPLKNGEYPIYIRITVNGKRAEISSQCSIENKDWDNKKGLSKRKDKSARRLNESLTEIKHQLFQIKLDLEREDISPTSVNIKNRYLGKDKKEVKLLEYYKEHNEKLHLLVGKGIAQGTVQRHETSAKHVQEFMKQFYGKGDILLNQITPSFIQDYEVYLKSARNCAHNTTVKYIKNLSKIIRSALINGLMTENPFKEITFKLTEVDKPFLDNDELQRLMDLELNIDRLELVRDTFVFCCFTGLAFSDVKALTTEDIHLLGKQYWIKILRQKTKIMCNIPVLPHIQYLIDKYANTVERQDKSLIIPVFSNQKMNAYLKELADLANISKNLTTHVARHTFATTVTLANKVSMESVSKMLGHTNLNMTRKYARILDKTIADEMQNVSAIYS</sequence>
<dbReference type="Pfam" id="PF00589">
    <property type="entry name" value="Phage_integrase"/>
    <property type="match status" value="1"/>
</dbReference>
<dbReference type="Pfam" id="PF17293">
    <property type="entry name" value="Arm-DNA-bind_5"/>
    <property type="match status" value="1"/>
</dbReference>
<evidence type="ECO:0000256" key="2">
    <source>
        <dbReference type="ARBA" id="ARBA00023125"/>
    </source>
</evidence>
<feature type="domain" description="Tyr recombinase" evidence="4">
    <location>
        <begin position="220"/>
        <end position="396"/>
    </location>
</feature>
<proteinExistence type="inferred from homology"/>
<accession>A0ABS5K9K0</accession>
<organism evidence="5 6">
    <name type="scientific">Carboxylicivirga mesophila</name>
    <dbReference type="NCBI Taxonomy" id="1166478"/>
    <lineage>
        <taxon>Bacteria</taxon>
        <taxon>Pseudomonadati</taxon>
        <taxon>Bacteroidota</taxon>
        <taxon>Bacteroidia</taxon>
        <taxon>Marinilabiliales</taxon>
        <taxon>Marinilabiliaceae</taxon>
        <taxon>Carboxylicivirga</taxon>
    </lineage>
</organism>
<keyword evidence="2" id="KW-0238">DNA-binding</keyword>
<keyword evidence="3" id="KW-0233">DNA recombination</keyword>
<dbReference type="Gene3D" id="1.10.150.130">
    <property type="match status" value="1"/>
</dbReference>
<dbReference type="InterPro" id="IPR050090">
    <property type="entry name" value="Tyrosine_recombinase_XerCD"/>
</dbReference>
<dbReference type="Gene3D" id="1.10.443.10">
    <property type="entry name" value="Intergrase catalytic core"/>
    <property type="match status" value="1"/>
</dbReference>
<dbReference type="PANTHER" id="PTHR30349:SF64">
    <property type="entry name" value="PROPHAGE INTEGRASE INTD-RELATED"/>
    <property type="match status" value="1"/>
</dbReference>
<dbReference type="SUPFAM" id="SSF56349">
    <property type="entry name" value="DNA breaking-rejoining enzymes"/>
    <property type="match status" value="1"/>
</dbReference>
<dbReference type="Pfam" id="PF13102">
    <property type="entry name" value="Phage_int_SAM_5"/>
    <property type="match status" value="1"/>
</dbReference>
<dbReference type="EMBL" id="JAGUCN010000005">
    <property type="protein sequence ID" value="MBS2211068.1"/>
    <property type="molecule type" value="Genomic_DNA"/>
</dbReference>
<dbReference type="PANTHER" id="PTHR30349">
    <property type="entry name" value="PHAGE INTEGRASE-RELATED"/>
    <property type="match status" value="1"/>
</dbReference>
<keyword evidence="6" id="KW-1185">Reference proteome</keyword>
<evidence type="ECO:0000259" key="4">
    <source>
        <dbReference type="PROSITE" id="PS51898"/>
    </source>
</evidence>
<dbReference type="InterPro" id="IPR002104">
    <property type="entry name" value="Integrase_catalytic"/>
</dbReference>
<dbReference type="InterPro" id="IPR025269">
    <property type="entry name" value="SAM-like_dom"/>
</dbReference>
<dbReference type="RefSeq" id="WP_212227001.1">
    <property type="nucleotide sequence ID" value="NZ_JAGUCN010000005.1"/>
</dbReference>
<dbReference type="InterPro" id="IPR035386">
    <property type="entry name" value="Arm-DNA-bind_5"/>
</dbReference>
<dbReference type="Proteomes" id="UP000721861">
    <property type="component" value="Unassembled WGS sequence"/>
</dbReference>
<dbReference type="InterPro" id="IPR013762">
    <property type="entry name" value="Integrase-like_cat_sf"/>
</dbReference>
<comment type="caution">
    <text evidence="5">The sequence shown here is derived from an EMBL/GenBank/DDBJ whole genome shotgun (WGS) entry which is preliminary data.</text>
</comment>
<comment type="similarity">
    <text evidence="1">Belongs to the 'phage' integrase family.</text>
</comment>
<gene>
    <name evidence="5" type="ORF">KEM09_06635</name>
</gene>
<dbReference type="InterPro" id="IPR011010">
    <property type="entry name" value="DNA_brk_join_enz"/>
</dbReference>
<dbReference type="PROSITE" id="PS51898">
    <property type="entry name" value="TYR_RECOMBINASE"/>
    <property type="match status" value="1"/>
</dbReference>